<organism evidence="6 7">
    <name type="scientific">Brevibacterium yomogidense</name>
    <dbReference type="NCBI Taxonomy" id="946573"/>
    <lineage>
        <taxon>Bacteria</taxon>
        <taxon>Bacillati</taxon>
        <taxon>Actinomycetota</taxon>
        <taxon>Actinomycetes</taxon>
        <taxon>Micrococcales</taxon>
        <taxon>Brevibacteriaceae</taxon>
        <taxon>Brevibacterium</taxon>
    </lineage>
</organism>
<dbReference type="InterPro" id="IPR016160">
    <property type="entry name" value="Ald_DH_CS_CYS"/>
</dbReference>
<sequence>MTQTPAFIAGERVTGADSYENVDPADGHVIGEVLRGTAEHIDAAVAAARRAQPEWAATKPEHRADVAQAFAALVLENVEELARLDSEDTGKPISQARTDGQVTARYFTFYGRAIDSYYGLQLPVDPAFHVYTRREPLGVCGSVIAWNYPLQLFGRAVAPTVVTGNAVVLKPADETPRSAVRLAELAVEAGFPPGIINVVPGIGAEAGAALAAHPGIDHMGFVGSNAVGKLIAGSAADNVVPTTLELGGKSPHVVFPDADLDRVALFATKGILQNAGQTCSAGSRLLVHSSVEDELLERLRASFESTTLGPGSSDPDLGPLISRKQQDRVTGMVERASGRVVTGGTRPTGSSLGDGAYFSPTLIAGVEQDAEIFQEEVFGPVLVSRTFEDEDEAVALANGTDYALMAAVWSRDSSRVHRLAARIRAGQVYANAYGAGGGVEYPFGGFGKSGYGREKGYESLDAYTATKTVLVSL</sequence>
<evidence type="ECO:0000256" key="1">
    <source>
        <dbReference type="ARBA" id="ARBA00009986"/>
    </source>
</evidence>
<dbReference type="AlphaFoldDB" id="A0A1X6WVQ9"/>
<dbReference type="Proteomes" id="UP000196581">
    <property type="component" value="Unassembled WGS sequence"/>
</dbReference>
<evidence type="ECO:0000259" key="5">
    <source>
        <dbReference type="Pfam" id="PF00171"/>
    </source>
</evidence>
<dbReference type="PROSITE" id="PS00687">
    <property type="entry name" value="ALDEHYDE_DEHYDR_GLU"/>
    <property type="match status" value="1"/>
</dbReference>
<gene>
    <name evidence="6" type="ORF">FM105_01460</name>
</gene>
<accession>A0A1X6WVQ9</accession>
<reference evidence="7" key="1">
    <citation type="submission" date="2017-02" db="EMBL/GenBank/DDBJ databases">
        <authorList>
            <person name="Dridi B."/>
        </authorList>
    </citation>
    <scope>NUCLEOTIDE SEQUENCE [LARGE SCALE GENOMIC DNA]</scope>
    <source>
        <strain evidence="7">B Co 03.10</strain>
    </source>
</reference>
<evidence type="ECO:0000313" key="7">
    <source>
        <dbReference type="Proteomes" id="UP000196581"/>
    </source>
</evidence>
<evidence type="ECO:0000256" key="2">
    <source>
        <dbReference type="ARBA" id="ARBA00023002"/>
    </source>
</evidence>
<dbReference type="InterPro" id="IPR016162">
    <property type="entry name" value="Ald_DH_N"/>
</dbReference>
<dbReference type="PROSITE" id="PS00070">
    <property type="entry name" value="ALDEHYDE_DEHYDR_CYS"/>
    <property type="match status" value="1"/>
</dbReference>
<comment type="similarity">
    <text evidence="1 4">Belongs to the aldehyde dehydrogenase family.</text>
</comment>
<name>A0A1X6WVQ9_9MICO</name>
<dbReference type="FunFam" id="3.40.605.10:FF:000007">
    <property type="entry name" value="NAD/NADP-dependent betaine aldehyde dehydrogenase"/>
    <property type="match status" value="1"/>
</dbReference>
<dbReference type="EC" id="1.2.1.3" evidence="6"/>
<dbReference type="InterPro" id="IPR016161">
    <property type="entry name" value="Ald_DH/histidinol_DH"/>
</dbReference>
<dbReference type="InterPro" id="IPR015590">
    <property type="entry name" value="Aldehyde_DH_dom"/>
</dbReference>
<feature type="active site" evidence="3">
    <location>
        <position position="245"/>
    </location>
</feature>
<dbReference type="InterPro" id="IPR016163">
    <property type="entry name" value="Ald_DH_C"/>
</dbReference>
<keyword evidence="7" id="KW-1185">Reference proteome</keyword>
<dbReference type="Gene3D" id="3.40.309.10">
    <property type="entry name" value="Aldehyde Dehydrogenase, Chain A, domain 2"/>
    <property type="match status" value="1"/>
</dbReference>
<dbReference type="PANTHER" id="PTHR11699">
    <property type="entry name" value="ALDEHYDE DEHYDROGENASE-RELATED"/>
    <property type="match status" value="1"/>
</dbReference>
<proteinExistence type="inferred from homology"/>
<dbReference type="InterPro" id="IPR029510">
    <property type="entry name" value="Ald_DH_CS_GLU"/>
</dbReference>
<feature type="domain" description="Aldehyde dehydrogenase" evidence="5">
    <location>
        <begin position="17"/>
        <end position="469"/>
    </location>
</feature>
<dbReference type="RefSeq" id="WP_087003565.1">
    <property type="nucleotide sequence ID" value="NZ_FWFF01000001.1"/>
</dbReference>
<dbReference type="SUPFAM" id="SSF53720">
    <property type="entry name" value="ALDH-like"/>
    <property type="match status" value="1"/>
</dbReference>
<evidence type="ECO:0000256" key="4">
    <source>
        <dbReference type="RuleBase" id="RU003345"/>
    </source>
</evidence>
<dbReference type="Gene3D" id="3.40.605.10">
    <property type="entry name" value="Aldehyde Dehydrogenase, Chain A, domain 1"/>
    <property type="match status" value="1"/>
</dbReference>
<evidence type="ECO:0000256" key="3">
    <source>
        <dbReference type="PROSITE-ProRule" id="PRU10007"/>
    </source>
</evidence>
<protein>
    <submittedName>
        <fullName evidence="6">Aldehyde dehydrogenase</fullName>
        <ecNumber evidence="6">1.2.1.3</ecNumber>
    </submittedName>
</protein>
<dbReference type="GO" id="GO:0004029">
    <property type="term" value="F:aldehyde dehydrogenase (NAD+) activity"/>
    <property type="evidence" value="ECO:0007669"/>
    <property type="project" value="UniProtKB-EC"/>
</dbReference>
<dbReference type="Pfam" id="PF00171">
    <property type="entry name" value="Aldedh"/>
    <property type="match status" value="1"/>
</dbReference>
<evidence type="ECO:0000313" key="6">
    <source>
        <dbReference type="EMBL" id="SLM89499.1"/>
    </source>
</evidence>
<dbReference type="EMBL" id="FWFF01000001">
    <property type="protein sequence ID" value="SLM89499.1"/>
    <property type="molecule type" value="Genomic_DNA"/>
</dbReference>
<keyword evidence="2 4" id="KW-0560">Oxidoreductase</keyword>